<dbReference type="EMBL" id="AZHW01000865">
    <property type="protein sequence ID" value="ETW95854.1"/>
    <property type="molecule type" value="Genomic_DNA"/>
</dbReference>
<evidence type="ECO:0000313" key="3">
    <source>
        <dbReference type="Proteomes" id="UP000019141"/>
    </source>
</evidence>
<reference evidence="2 3" key="1">
    <citation type="journal article" date="2014" name="Nature">
        <title>An environmental bacterial taxon with a large and distinct metabolic repertoire.</title>
        <authorList>
            <person name="Wilson M.C."/>
            <person name="Mori T."/>
            <person name="Ruckert C."/>
            <person name="Uria A.R."/>
            <person name="Helf M.J."/>
            <person name="Takada K."/>
            <person name="Gernert C."/>
            <person name="Steffens U.A."/>
            <person name="Heycke N."/>
            <person name="Schmitt S."/>
            <person name="Rinke C."/>
            <person name="Helfrich E.J."/>
            <person name="Brachmann A.O."/>
            <person name="Gurgui C."/>
            <person name="Wakimoto T."/>
            <person name="Kracht M."/>
            <person name="Crusemann M."/>
            <person name="Hentschel U."/>
            <person name="Abe I."/>
            <person name="Matsunaga S."/>
            <person name="Kalinowski J."/>
            <person name="Takeyama H."/>
            <person name="Piel J."/>
        </authorList>
    </citation>
    <scope>NUCLEOTIDE SEQUENCE [LARGE SCALE GENOMIC DNA]</scope>
    <source>
        <strain evidence="3">TSY1</strain>
    </source>
</reference>
<sequence length="342" mass="37900">MKTLRLLSLALLVTMLTGVAAYRYGVNQAVLSTSTSSPAPAPDSATERFPILPRVELARDYGYFIGDIIPLTLVIETTEDVVLDLVNLPHKGESHGLFEVRDLTMTSASMANGQMVYKANYRLQYFGPTPLTTPFKPLEILYALPEQRSAATGAYAYKSLFTQPVPINLARVGPRHQTGVLALEGPVEDRRTGMIRAGFGLGAFLLLVAFGGCVWEWQKRRQRHRAVETAPATIAATTLQALRHEGERFRPIDVPIAPAAVRLSQLIRNYVQEEYGALALMLTTTELQDLLRDQPCGPELFDLLVRCDALKYQAPSAAQAEEQQLWWEAMTLFEKLEQGIAP</sequence>
<comment type="caution">
    <text evidence="2">The sequence shown here is derived from an EMBL/GenBank/DDBJ whole genome shotgun (WGS) entry which is preliminary data.</text>
</comment>
<keyword evidence="1" id="KW-1133">Transmembrane helix</keyword>
<keyword evidence="3" id="KW-1185">Reference proteome</keyword>
<evidence type="ECO:0000313" key="2">
    <source>
        <dbReference type="EMBL" id="ETW95854.1"/>
    </source>
</evidence>
<dbReference type="HOGENOM" id="CLU_810593_0_0_7"/>
<proteinExistence type="predicted"/>
<keyword evidence="1" id="KW-0472">Membrane</keyword>
<dbReference type="AlphaFoldDB" id="W4LD58"/>
<gene>
    <name evidence="2" type="ORF">ETSY1_28930</name>
</gene>
<organism evidence="2 3">
    <name type="scientific">Entotheonella factor</name>
    <dbReference type="NCBI Taxonomy" id="1429438"/>
    <lineage>
        <taxon>Bacteria</taxon>
        <taxon>Pseudomonadati</taxon>
        <taxon>Nitrospinota/Tectimicrobiota group</taxon>
        <taxon>Candidatus Tectimicrobiota</taxon>
        <taxon>Candidatus Entotheonellia</taxon>
        <taxon>Candidatus Entotheonellales</taxon>
        <taxon>Candidatus Entotheonellaceae</taxon>
        <taxon>Candidatus Entotheonella</taxon>
    </lineage>
</organism>
<protein>
    <recommendedName>
        <fullName evidence="4">MxaA protein</fullName>
    </recommendedName>
</protein>
<accession>W4LD58</accession>
<evidence type="ECO:0008006" key="4">
    <source>
        <dbReference type="Google" id="ProtNLM"/>
    </source>
</evidence>
<feature type="transmembrane region" description="Helical" evidence="1">
    <location>
        <begin position="194"/>
        <end position="215"/>
    </location>
</feature>
<dbReference type="Proteomes" id="UP000019141">
    <property type="component" value="Unassembled WGS sequence"/>
</dbReference>
<evidence type="ECO:0000256" key="1">
    <source>
        <dbReference type="SAM" id="Phobius"/>
    </source>
</evidence>
<dbReference type="PATRIC" id="fig|1429438.4.peg.5507"/>
<keyword evidence="1" id="KW-0812">Transmembrane</keyword>
<name>W4LD58_ENTF1</name>